<dbReference type="GO" id="GO:0003913">
    <property type="term" value="F:DNA photolyase activity"/>
    <property type="evidence" value="ECO:0007669"/>
    <property type="project" value="InterPro"/>
</dbReference>
<dbReference type="EMBL" id="LGSS01000009">
    <property type="protein sequence ID" value="KNF08120.1"/>
    <property type="molecule type" value="Genomic_DNA"/>
</dbReference>
<dbReference type="GO" id="GO:0051539">
    <property type="term" value="F:4 iron, 4 sulfur cluster binding"/>
    <property type="evidence" value="ECO:0007669"/>
    <property type="project" value="TreeGrafter"/>
</dbReference>
<dbReference type="Proteomes" id="UP000037267">
    <property type="component" value="Unassembled WGS sequence"/>
</dbReference>
<dbReference type="CDD" id="cd01335">
    <property type="entry name" value="Radical_SAM"/>
    <property type="match status" value="1"/>
</dbReference>
<dbReference type="PROSITE" id="PS51918">
    <property type="entry name" value="RADICAL_SAM"/>
    <property type="match status" value="1"/>
</dbReference>
<dbReference type="InterPro" id="IPR058240">
    <property type="entry name" value="rSAM_sf"/>
</dbReference>
<dbReference type="InterPro" id="IPR023897">
    <property type="entry name" value="SPL_firmicutes"/>
</dbReference>
<dbReference type="NCBIfam" id="TIGR04070">
    <property type="entry name" value="photo_TT_lyase"/>
    <property type="match status" value="1"/>
</dbReference>
<dbReference type="SFLD" id="SFLDS00029">
    <property type="entry name" value="Radical_SAM"/>
    <property type="match status" value="1"/>
</dbReference>
<accession>A0A0L0W9Z0</accession>
<dbReference type="PANTHER" id="PTHR37822:SF2">
    <property type="entry name" value="SPORE PHOTOPRODUCT LYASE"/>
    <property type="match status" value="1"/>
</dbReference>
<evidence type="ECO:0000313" key="3">
    <source>
        <dbReference type="Proteomes" id="UP000037267"/>
    </source>
</evidence>
<dbReference type="PANTHER" id="PTHR37822">
    <property type="entry name" value="SPORE PHOTOPRODUCT LYASE-RELATED"/>
    <property type="match status" value="1"/>
</dbReference>
<dbReference type="Gene3D" id="3.40.50.12110">
    <property type="match status" value="1"/>
</dbReference>
<reference evidence="3" key="1">
    <citation type="submission" date="2015-07" db="EMBL/GenBank/DDBJ databases">
        <title>Draft genome sequence of the purine-degrading Gottschalkia purinilyticum DSM 1384 (formerly Clostridium purinilyticum).</title>
        <authorList>
            <person name="Poehlein A."/>
            <person name="Schiel-Bengelsdorf B."/>
            <person name="Bengelsdorf F.R."/>
            <person name="Daniel R."/>
            <person name="Duerre P."/>
        </authorList>
    </citation>
    <scope>NUCLEOTIDE SEQUENCE [LARGE SCALE GENOMIC DNA]</scope>
    <source>
        <strain evidence="3">DSM 1384</strain>
    </source>
</reference>
<dbReference type="PATRIC" id="fig|1503.3.peg.3296"/>
<dbReference type="GO" id="GO:1904047">
    <property type="term" value="F:S-adenosyl-L-methionine binding"/>
    <property type="evidence" value="ECO:0007669"/>
    <property type="project" value="InterPro"/>
</dbReference>
<protein>
    <submittedName>
        <fullName evidence="2">Spore photoproduct lyase SplG</fullName>
        <ecNumber evidence="2">4.1.99.14</ecNumber>
    </submittedName>
</protein>
<dbReference type="GO" id="GO:0042601">
    <property type="term" value="C:endospore-forming forespore"/>
    <property type="evidence" value="ECO:0007669"/>
    <property type="project" value="TreeGrafter"/>
</dbReference>
<dbReference type="RefSeq" id="WP_235436153.1">
    <property type="nucleotide sequence ID" value="NZ_LGSS01000009.1"/>
</dbReference>
<dbReference type="AlphaFoldDB" id="A0A0L0W9Z0"/>
<keyword evidence="3" id="KW-1185">Reference proteome</keyword>
<dbReference type="Gene3D" id="3.80.30.30">
    <property type="match status" value="1"/>
</dbReference>
<dbReference type="InterPro" id="IPR034559">
    <property type="entry name" value="SPL_Clostridia"/>
</dbReference>
<dbReference type="SFLD" id="SFLDF00412">
    <property type="entry name" value="spore_photoproduct_lyase_2"/>
    <property type="match status" value="1"/>
</dbReference>
<dbReference type="InterPro" id="IPR007197">
    <property type="entry name" value="rSAM"/>
</dbReference>
<comment type="caution">
    <text evidence="2">The sequence shown here is derived from an EMBL/GenBank/DDBJ whole genome shotgun (WGS) entry which is preliminary data.</text>
</comment>
<dbReference type="SFLD" id="SFLDG01079">
    <property type="entry name" value="spore_photoproduct_lyase_like"/>
    <property type="match status" value="1"/>
</dbReference>
<dbReference type="SUPFAM" id="SSF102114">
    <property type="entry name" value="Radical SAM enzymes"/>
    <property type="match status" value="1"/>
</dbReference>
<dbReference type="InterPro" id="IPR049539">
    <property type="entry name" value="SPL"/>
</dbReference>
<dbReference type="Pfam" id="PF20903">
    <property type="entry name" value="SPL"/>
    <property type="match status" value="1"/>
</dbReference>
<organism evidence="2 3">
    <name type="scientific">Gottschalkia purinilytica</name>
    <name type="common">Clostridium purinilyticum</name>
    <dbReference type="NCBI Taxonomy" id="1503"/>
    <lineage>
        <taxon>Bacteria</taxon>
        <taxon>Bacillati</taxon>
        <taxon>Bacillota</taxon>
        <taxon>Tissierellia</taxon>
        <taxon>Tissierellales</taxon>
        <taxon>Gottschalkiaceae</taxon>
        <taxon>Gottschalkia</taxon>
    </lineage>
</organism>
<keyword evidence="2" id="KW-0456">Lyase</keyword>
<gene>
    <name evidence="2" type="primary">splG</name>
    <name evidence="2" type="ORF">CLPU_9c00160</name>
</gene>
<evidence type="ECO:0000259" key="1">
    <source>
        <dbReference type="PROSITE" id="PS51918"/>
    </source>
</evidence>
<sequence length="338" mass="39206">MIYIPKRVLFEEKSLDYELGDKLYMTFKQKGVPITILKANRVTGIPGDTPSKLYVEGKNTLVVRVRKKGEFQTCKPSAHYQLPLLSGCTGKCEYCYLNTRFGNKPYITVYANVDQILDQAREYIREREPEVTVFEGAATSDPIPLEEYTGSLAKTIEFIGKEKKSRFRFVTKFHYVDDLLKLKHNGKTTIRFSINSNKVIKNYEHGTSSLGERIEAAKKVISAGYDLGFIIGPIFIYDEWKEDYLNMLRVLKDTLGEENNLIKFEVISHRYTIAAKNKILEVFPKTSLPMVEENRTFKYGQFGYGKYIYNKDLLKEIENFFRGNIKELFKNSRIDYII</sequence>
<feature type="domain" description="Radical SAM core" evidence="1">
    <location>
        <begin position="74"/>
        <end position="298"/>
    </location>
</feature>
<proteinExistence type="predicted"/>
<dbReference type="EC" id="4.1.99.14" evidence="2"/>
<name>A0A0L0W9Z0_GOTPU</name>
<evidence type="ECO:0000313" key="2">
    <source>
        <dbReference type="EMBL" id="KNF08120.1"/>
    </source>
</evidence>
<dbReference type="STRING" id="1503.CLPU_9c00160"/>